<evidence type="ECO:0000256" key="6">
    <source>
        <dbReference type="SAM" id="Phobius"/>
    </source>
</evidence>
<feature type="transmembrane region" description="Helical" evidence="6">
    <location>
        <begin position="275"/>
        <end position="296"/>
    </location>
</feature>
<evidence type="ECO:0000256" key="2">
    <source>
        <dbReference type="ARBA" id="ARBA00022475"/>
    </source>
</evidence>
<keyword evidence="2" id="KW-1003">Cell membrane</keyword>
<dbReference type="PANTHER" id="PTHR10010">
    <property type="entry name" value="SOLUTE CARRIER FAMILY 34 SODIUM PHOSPHATE , MEMBER 2-RELATED"/>
    <property type="match status" value="1"/>
</dbReference>
<accession>A0A7C0XBS4</accession>
<proteinExistence type="predicted"/>
<evidence type="ECO:0008006" key="8">
    <source>
        <dbReference type="Google" id="ProtNLM"/>
    </source>
</evidence>
<name>A0A7C0XBS4_UNCW3</name>
<dbReference type="Pfam" id="PF02690">
    <property type="entry name" value="Na_Pi_cotrans"/>
    <property type="match status" value="2"/>
</dbReference>
<reference evidence="7" key="1">
    <citation type="journal article" date="2020" name="mSystems">
        <title>Genome- and Community-Level Interaction Insights into Carbon Utilization and Element Cycling Functions of Hydrothermarchaeota in Hydrothermal Sediment.</title>
        <authorList>
            <person name="Zhou Z."/>
            <person name="Liu Y."/>
            <person name="Xu W."/>
            <person name="Pan J."/>
            <person name="Luo Z.H."/>
            <person name="Li M."/>
        </authorList>
    </citation>
    <scope>NUCLEOTIDE SEQUENCE [LARGE SCALE GENOMIC DNA]</scope>
    <source>
        <strain evidence="7">HyVt-237</strain>
    </source>
</reference>
<dbReference type="EMBL" id="DRBW01000232">
    <property type="protein sequence ID" value="HDM90802.1"/>
    <property type="molecule type" value="Genomic_DNA"/>
</dbReference>
<evidence type="ECO:0000256" key="4">
    <source>
        <dbReference type="ARBA" id="ARBA00022989"/>
    </source>
</evidence>
<dbReference type="PANTHER" id="PTHR10010:SF46">
    <property type="entry name" value="SODIUM-DEPENDENT PHOSPHATE TRANSPORT PROTEIN 2B"/>
    <property type="match status" value="1"/>
</dbReference>
<dbReference type="NCBIfam" id="NF037997">
    <property type="entry name" value="Na_Pi_symport"/>
    <property type="match status" value="2"/>
</dbReference>
<evidence type="ECO:0000313" key="7">
    <source>
        <dbReference type="EMBL" id="HDM90802.1"/>
    </source>
</evidence>
<dbReference type="GO" id="GO:0005436">
    <property type="term" value="F:sodium:phosphate symporter activity"/>
    <property type="evidence" value="ECO:0007669"/>
    <property type="project" value="InterPro"/>
</dbReference>
<feature type="transmembrane region" description="Helical" evidence="6">
    <location>
        <begin position="343"/>
        <end position="364"/>
    </location>
</feature>
<comment type="subcellular location">
    <subcellularLocation>
        <location evidence="1">Cell membrane</location>
        <topology evidence="1">Multi-pass membrane protein</topology>
    </subcellularLocation>
</comment>
<dbReference type="Proteomes" id="UP000885931">
    <property type="component" value="Unassembled WGS sequence"/>
</dbReference>
<organism evidence="7">
    <name type="scientific">candidate division WOR-3 bacterium</name>
    <dbReference type="NCBI Taxonomy" id="2052148"/>
    <lineage>
        <taxon>Bacteria</taxon>
        <taxon>Bacteria division WOR-3</taxon>
    </lineage>
</organism>
<dbReference type="InterPro" id="IPR003841">
    <property type="entry name" value="Na/Pi_transpt"/>
</dbReference>
<keyword evidence="5 6" id="KW-0472">Membrane</keyword>
<keyword evidence="3 6" id="KW-0812">Transmembrane</keyword>
<sequence length="366" mass="40053">MDHLKEASKRSGWIKVLLAFFYVYLFLVGIKLLELSLKGFGIDFATALIRTTSNPFLGLFIGIISTATIQSSSATTSIVVGFVSSGILTIRNAIPIIMGANIGTTVTNMIVSFAHITRRDEFARAFPGAVVHDIFNLLNVLVFFPIEIKFHIIEKISGALAVAFREIGGIKFTSPLKQVVSPTAKLILHGFHGHYLYSLFFSFLLVVLALTMLVRVIRRASSGKLEILIDQYLFKSQLSSGLLGFGLTVFVQSSSVTTSLVVPLVGAGLLSIEKVYPYVLGANIGTTFTAILASLVTGKLLPVQAAFAHLTFNLLGILVWYPLKFIPIKAAKKLGAVAYMKRWAVVLYILAIFFLIPGTLIFIFRR</sequence>
<keyword evidence="4 6" id="KW-1133">Transmembrane helix</keyword>
<evidence type="ECO:0000256" key="5">
    <source>
        <dbReference type="ARBA" id="ARBA00023136"/>
    </source>
</evidence>
<evidence type="ECO:0000256" key="3">
    <source>
        <dbReference type="ARBA" id="ARBA00022692"/>
    </source>
</evidence>
<feature type="transmembrane region" description="Helical" evidence="6">
    <location>
        <begin position="12"/>
        <end position="33"/>
    </location>
</feature>
<dbReference type="GO" id="GO:0044341">
    <property type="term" value="P:sodium-dependent phosphate transport"/>
    <property type="evidence" value="ECO:0007669"/>
    <property type="project" value="InterPro"/>
</dbReference>
<comment type="caution">
    <text evidence="7">The sequence shown here is derived from an EMBL/GenBank/DDBJ whole genome shotgun (WGS) entry which is preliminary data.</text>
</comment>
<dbReference type="GO" id="GO:0005886">
    <property type="term" value="C:plasma membrane"/>
    <property type="evidence" value="ECO:0007669"/>
    <property type="project" value="UniProtKB-SubCell"/>
</dbReference>
<dbReference type="AlphaFoldDB" id="A0A7C0XBS4"/>
<feature type="transmembrane region" description="Helical" evidence="6">
    <location>
        <begin position="194"/>
        <end position="217"/>
    </location>
</feature>
<evidence type="ECO:0000256" key="1">
    <source>
        <dbReference type="ARBA" id="ARBA00004651"/>
    </source>
</evidence>
<feature type="transmembrane region" description="Helical" evidence="6">
    <location>
        <begin position="303"/>
        <end position="323"/>
    </location>
</feature>
<protein>
    <recommendedName>
        <fullName evidence="8">Na/Pi cotransporter family protein</fullName>
    </recommendedName>
</protein>
<gene>
    <name evidence="7" type="ORF">ENG67_06325</name>
</gene>
<feature type="transmembrane region" description="Helical" evidence="6">
    <location>
        <begin position="56"/>
        <end position="83"/>
    </location>
</feature>
<feature type="transmembrane region" description="Helical" evidence="6">
    <location>
        <begin position="95"/>
        <end position="116"/>
    </location>
</feature>